<dbReference type="SUPFAM" id="SSF141868">
    <property type="entry name" value="EAL domain-like"/>
    <property type="match status" value="1"/>
</dbReference>
<reference evidence="2 3" key="1">
    <citation type="journal article" date="2005" name="Int. J. Syst. Evol. Microbiol.">
        <title>Nitrincola lacisaponensis gen. nov., sp. nov., a novel alkaliphilic bacterium isolated from an alkaline, saline lake.</title>
        <authorList>
            <person name="Dimitriu P.A."/>
            <person name="Shukla S.K."/>
            <person name="Conradt J."/>
            <person name="Marquez M.C."/>
            <person name="Ventosa A."/>
            <person name="Maglia A."/>
            <person name="Peyton B.M."/>
            <person name="Pinkart H.C."/>
            <person name="Mormile M.R."/>
        </authorList>
    </citation>
    <scope>NUCLEOTIDE SEQUENCE [LARGE SCALE GENOMIC DNA]</scope>
    <source>
        <strain evidence="2 3">4CA</strain>
    </source>
</reference>
<keyword evidence="3" id="KW-1185">Reference proteome</keyword>
<dbReference type="Gene3D" id="1.10.3210.10">
    <property type="entry name" value="Hypothetical protein af1432"/>
    <property type="match status" value="1"/>
</dbReference>
<feature type="domain" description="HDOD" evidence="1">
    <location>
        <begin position="202"/>
        <end position="387"/>
    </location>
</feature>
<dbReference type="OrthoDB" id="9804751at2"/>
<dbReference type="Pfam" id="PF08668">
    <property type="entry name" value="HDOD"/>
    <property type="match status" value="1"/>
</dbReference>
<comment type="caution">
    <text evidence="2">The sequence shown here is derived from an EMBL/GenBank/DDBJ whole genome shotgun (WGS) entry which is preliminary data.</text>
</comment>
<dbReference type="RefSeq" id="WP_036548401.1">
    <property type="nucleotide sequence ID" value="NZ_JMSZ01000032.1"/>
</dbReference>
<dbReference type="PANTHER" id="PTHR33525:SF4">
    <property type="entry name" value="CYCLIC DI-GMP PHOSPHODIESTERASE CDGJ"/>
    <property type="match status" value="1"/>
</dbReference>
<dbReference type="STRING" id="267850.ADINL_2509"/>
<sequence length="407" mass="45289">MSNQAQMLLTRQPIFDAHQKVVAYELLCQTDSVQQLVSTEDDSLSSAAVLDAYTSISDQGEVKRVPAFIALSFALLQQTGLPGLPKKQVILEFNLRGIDPKEALKALVPLINEGYRIAVSGIDQPEAYASLLKLVYLIKVSVADKTPTEIEALRQDMAVWKRPLMATHISDYETLELCVEHKFSLFQGNFLSKPRALPGQKVKANQVVLIQLLQILGDPKATPEKIEKLILQDPVLTYKLLRIVNSAAYALVREVESVAQAVVLLGLEQVRKWATVISLDAHTGKPEELTRNLLTRAHMCELIAKQQKRQPVSAYFMVGMMSGIHLLLDIQQDELLVQLPLADDIKQAIADQSGPLGSILSQVMSYESGEWDKLPADFDGELYENAYREGLRLTRESMQALYESAAH</sequence>
<dbReference type="EMBL" id="JMSZ01000032">
    <property type="protein sequence ID" value="KDE39380.1"/>
    <property type="molecule type" value="Genomic_DNA"/>
</dbReference>
<dbReference type="InterPro" id="IPR035919">
    <property type="entry name" value="EAL_sf"/>
</dbReference>
<gene>
    <name evidence="2" type="ORF">ADINL_2509</name>
</gene>
<proteinExistence type="predicted"/>
<protein>
    <submittedName>
        <fullName evidence="2">Putative signal transduction protein</fullName>
    </submittedName>
</protein>
<dbReference type="Proteomes" id="UP000027318">
    <property type="component" value="Unassembled WGS sequence"/>
</dbReference>
<evidence type="ECO:0000259" key="1">
    <source>
        <dbReference type="PROSITE" id="PS51833"/>
    </source>
</evidence>
<dbReference type="InterPro" id="IPR014408">
    <property type="entry name" value="dGMP_Pdiesterase_EAL/HD-GYP"/>
</dbReference>
<name>A0A063Y2I5_9GAMM</name>
<dbReference type="PROSITE" id="PS51833">
    <property type="entry name" value="HDOD"/>
    <property type="match status" value="1"/>
</dbReference>
<dbReference type="PATRIC" id="fig|267850.7.peg.2477"/>
<dbReference type="InterPro" id="IPR052340">
    <property type="entry name" value="RNase_Y/CdgJ"/>
</dbReference>
<dbReference type="PANTHER" id="PTHR33525">
    <property type="match status" value="1"/>
</dbReference>
<dbReference type="AlphaFoldDB" id="A0A063Y2I5"/>
<organism evidence="2 3">
    <name type="scientific">Nitrincola lacisaponensis</name>
    <dbReference type="NCBI Taxonomy" id="267850"/>
    <lineage>
        <taxon>Bacteria</taxon>
        <taxon>Pseudomonadati</taxon>
        <taxon>Pseudomonadota</taxon>
        <taxon>Gammaproteobacteria</taxon>
        <taxon>Oceanospirillales</taxon>
        <taxon>Oceanospirillaceae</taxon>
        <taxon>Nitrincola</taxon>
    </lineage>
</organism>
<accession>A0A063Y2I5</accession>
<evidence type="ECO:0000313" key="3">
    <source>
        <dbReference type="Proteomes" id="UP000027318"/>
    </source>
</evidence>
<dbReference type="InterPro" id="IPR013976">
    <property type="entry name" value="HDOD"/>
</dbReference>
<dbReference type="SUPFAM" id="SSF109604">
    <property type="entry name" value="HD-domain/PDEase-like"/>
    <property type="match status" value="1"/>
</dbReference>
<evidence type="ECO:0000313" key="2">
    <source>
        <dbReference type="EMBL" id="KDE39380.1"/>
    </source>
</evidence>
<dbReference type="PIRSF" id="PIRSF003180">
    <property type="entry name" value="DiGMPpdiest_YuxH"/>
    <property type="match status" value="1"/>
</dbReference>